<dbReference type="PANTHER" id="PTHR12311">
    <property type="entry name" value="ACTIVATOR OF BASAL TRANSCRIPTION 1"/>
    <property type="match status" value="1"/>
</dbReference>
<dbReference type="PROSITE" id="PS50948">
    <property type="entry name" value="PAN"/>
    <property type="match status" value="1"/>
</dbReference>
<dbReference type="CDD" id="cd12263">
    <property type="entry name" value="RRM_ABT1_like"/>
    <property type="match status" value="1"/>
</dbReference>
<comment type="caution">
    <text evidence="10">The sequence shown here is derived from an EMBL/GenBank/DDBJ whole genome shotgun (WGS) entry which is preliminary data.</text>
</comment>
<dbReference type="GO" id="GO:0003723">
    <property type="term" value="F:RNA binding"/>
    <property type="evidence" value="ECO:0007669"/>
    <property type="project" value="UniProtKB-KW"/>
</dbReference>
<dbReference type="SUPFAM" id="SSF57414">
    <property type="entry name" value="Hairpin loop containing domain-like"/>
    <property type="match status" value="1"/>
</dbReference>
<dbReference type="GO" id="GO:0000447">
    <property type="term" value="P:endonucleolytic cleavage in ITS1 to separate SSU-rRNA from 5.8S rRNA and LSU-rRNA from tricistronic rRNA transcript (SSU-rRNA, 5.8S rRNA, LSU-rRNA)"/>
    <property type="evidence" value="ECO:0007669"/>
    <property type="project" value="TreeGrafter"/>
</dbReference>
<sequence length="653" mass="70313">MARHGCALLPLALLGVLAQDDQDFRASVRLSSPHCSNVGISFHDALHDWRAFAKSSLQCQRSCAESPSCKFFNFYPDSGDCFLSAKEGKLRKERAVSGPKECPARLGSEPANGTEPLLFILGAADFNGPGELFEDAMQAAQFAARRAAKNTTSMQAGFAAAGVARSLAKTASMGPVQQEIAGAAAAAAEAAAAARGRGQDLRSQALAASTAAQGVVNLPEHQKAALQCLGAAFAAAEEAGASKQAVQEAAAGAAYQAVSATGWNHTQRQEVLSQVAGLSAALHAKAQGLDLQKQRDAARNVLAAGAAPKRLAKEIDTAMATELKVRNIVSKDPAAANLVWVGDGFMKAFEAARVRQPSQAALQAAAFRGEYALSKLPGHPLLVECQPLLCQAAMPPKKLKKLGLKKKRAKQITKEPEEAADDPTREQAPKPSEPVPEPEPEAEDAPKVDRKGVIHLASIPLCMGIQKLRHIMEQFGEVGRVYLAPEDKVRHQNRKRSGGSRKVRFTEGWVEFADRRVARRVAESLNGSTIGGKKRHNFFRDDMWNMRYLPGFKWHMLKEGTIYNQQVRKARLQQRMSQATRENSFYLESVEKAKTREKIAERRAARGKNGDEGAPPPPPRMALPRREAKSGAPSATRSAGPGAISDRVLSKLL</sequence>
<dbReference type="Pfam" id="PF00024">
    <property type="entry name" value="PAN_1"/>
    <property type="match status" value="1"/>
</dbReference>
<dbReference type="CDD" id="cd01100">
    <property type="entry name" value="APPLE_Factor_XI_like"/>
    <property type="match status" value="1"/>
</dbReference>
<evidence type="ECO:0000256" key="4">
    <source>
        <dbReference type="ARBA" id="ARBA00022884"/>
    </source>
</evidence>
<dbReference type="GO" id="GO:0005730">
    <property type="term" value="C:nucleolus"/>
    <property type="evidence" value="ECO:0007669"/>
    <property type="project" value="UniProtKB-SubCell"/>
</dbReference>
<keyword evidence="3" id="KW-0677">Repeat</keyword>
<dbReference type="EMBL" id="CAUJNA010003747">
    <property type="protein sequence ID" value="CAJ1409016.1"/>
    <property type="molecule type" value="Genomic_DNA"/>
</dbReference>
<comment type="similarity">
    <text evidence="2">Belongs to the ESF2/ABP1 family.</text>
</comment>
<keyword evidence="5" id="KW-1015">Disulfide bond</keyword>
<dbReference type="InterPro" id="IPR000177">
    <property type="entry name" value="Apple"/>
</dbReference>
<dbReference type="GO" id="GO:0006508">
    <property type="term" value="P:proteolysis"/>
    <property type="evidence" value="ECO:0007669"/>
    <property type="project" value="InterPro"/>
</dbReference>
<reference evidence="10" key="1">
    <citation type="submission" date="2023-08" db="EMBL/GenBank/DDBJ databases">
        <authorList>
            <person name="Chen Y."/>
            <person name="Shah S."/>
            <person name="Dougan E. K."/>
            <person name="Thang M."/>
            <person name="Chan C."/>
        </authorList>
    </citation>
    <scope>NUCLEOTIDE SEQUENCE</scope>
</reference>
<feature type="signal peptide" evidence="8">
    <location>
        <begin position="1"/>
        <end position="18"/>
    </location>
</feature>
<feature type="domain" description="Apple" evidence="9">
    <location>
        <begin position="35"/>
        <end position="102"/>
    </location>
</feature>
<evidence type="ECO:0000256" key="6">
    <source>
        <dbReference type="ARBA" id="ARBA00023242"/>
    </source>
</evidence>
<dbReference type="GO" id="GO:0005576">
    <property type="term" value="C:extracellular region"/>
    <property type="evidence" value="ECO:0007669"/>
    <property type="project" value="InterPro"/>
</dbReference>
<dbReference type="Proteomes" id="UP001178507">
    <property type="component" value="Unassembled WGS sequence"/>
</dbReference>
<evidence type="ECO:0000313" key="11">
    <source>
        <dbReference type="Proteomes" id="UP001178507"/>
    </source>
</evidence>
<proteinExistence type="inferred from homology"/>
<keyword evidence="8" id="KW-0732">Signal</keyword>
<keyword evidence="4" id="KW-0694">RNA-binding</keyword>
<gene>
    <name evidence="10" type="ORF">EVOR1521_LOCUS30218</name>
</gene>
<feature type="compositionally biased region" description="Basic and acidic residues" evidence="7">
    <location>
        <begin position="412"/>
        <end position="428"/>
    </location>
</feature>
<dbReference type="InterPro" id="IPR039119">
    <property type="entry name" value="ABT1/Esf2"/>
</dbReference>
<keyword evidence="11" id="KW-1185">Reference proteome</keyword>
<dbReference type="InterPro" id="IPR034353">
    <property type="entry name" value="ABT1/ESF2_RRM"/>
</dbReference>
<feature type="chain" id="PRO_5041286586" description="Apple domain-containing protein" evidence="8">
    <location>
        <begin position="19"/>
        <end position="653"/>
    </location>
</feature>
<dbReference type="PANTHER" id="PTHR12311:SF7">
    <property type="entry name" value="ACTIVATOR OF BASAL TRANSCRIPTION 1"/>
    <property type="match status" value="1"/>
</dbReference>
<dbReference type="Gene3D" id="3.50.4.10">
    <property type="entry name" value="Hepatocyte Growth Factor"/>
    <property type="match status" value="1"/>
</dbReference>
<evidence type="ECO:0000313" key="10">
    <source>
        <dbReference type="EMBL" id="CAJ1409016.1"/>
    </source>
</evidence>
<keyword evidence="6" id="KW-0539">Nucleus</keyword>
<dbReference type="AlphaFoldDB" id="A0AA36JNV2"/>
<dbReference type="InterPro" id="IPR003609">
    <property type="entry name" value="Pan_app"/>
</dbReference>
<organism evidence="10 11">
    <name type="scientific">Effrenium voratum</name>
    <dbReference type="NCBI Taxonomy" id="2562239"/>
    <lineage>
        <taxon>Eukaryota</taxon>
        <taxon>Sar</taxon>
        <taxon>Alveolata</taxon>
        <taxon>Dinophyceae</taxon>
        <taxon>Suessiales</taxon>
        <taxon>Symbiodiniaceae</taxon>
        <taxon>Effrenium</taxon>
    </lineage>
</organism>
<dbReference type="InterPro" id="IPR012677">
    <property type="entry name" value="Nucleotide-bd_a/b_plait_sf"/>
</dbReference>
<evidence type="ECO:0000256" key="8">
    <source>
        <dbReference type="SAM" id="SignalP"/>
    </source>
</evidence>
<feature type="compositionally biased region" description="Basic and acidic residues" evidence="7">
    <location>
        <begin position="598"/>
        <end position="611"/>
    </location>
</feature>
<dbReference type="GO" id="GO:0000472">
    <property type="term" value="P:endonucleolytic cleavage to generate mature 5'-end of SSU-rRNA from (SSU-rRNA, 5.8S rRNA, LSU-rRNA)"/>
    <property type="evidence" value="ECO:0007669"/>
    <property type="project" value="TreeGrafter"/>
</dbReference>
<name>A0AA36JNV2_9DINO</name>
<dbReference type="InterPro" id="IPR035979">
    <property type="entry name" value="RBD_domain_sf"/>
</dbReference>
<dbReference type="Gene3D" id="3.30.70.330">
    <property type="match status" value="1"/>
</dbReference>
<dbReference type="SUPFAM" id="SSF54928">
    <property type="entry name" value="RNA-binding domain, RBD"/>
    <property type="match status" value="1"/>
</dbReference>
<evidence type="ECO:0000256" key="3">
    <source>
        <dbReference type="ARBA" id="ARBA00022737"/>
    </source>
</evidence>
<comment type="subcellular location">
    <subcellularLocation>
        <location evidence="1">Nucleus</location>
        <location evidence="1">Nucleolus</location>
    </subcellularLocation>
</comment>
<accession>A0AA36JNV2</accession>
<feature type="compositionally biased region" description="Basic residues" evidence="7">
    <location>
        <begin position="401"/>
        <end position="411"/>
    </location>
</feature>
<evidence type="ECO:0000256" key="7">
    <source>
        <dbReference type="SAM" id="MobiDB-lite"/>
    </source>
</evidence>
<protein>
    <recommendedName>
        <fullName evidence="9">Apple domain-containing protein</fullName>
    </recommendedName>
</protein>
<feature type="region of interest" description="Disordered" evidence="7">
    <location>
        <begin position="598"/>
        <end position="653"/>
    </location>
</feature>
<dbReference type="GO" id="GO:0000480">
    <property type="term" value="P:endonucleolytic cleavage in 5'-ETS of tricistronic rRNA transcript (SSU-rRNA, 5.8S rRNA, LSU-rRNA)"/>
    <property type="evidence" value="ECO:0007669"/>
    <property type="project" value="TreeGrafter"/>
</dbReference>
<evidence type="ECO:0000256" key="2">
    <source>
        <dbReference type="ARBA" id="ARBA00005819"/>
    </source>
</evidence>
<feature type="region of interest" description="Disordered" evidence="7">
    <location>
        <begin position="401"/>
        <end position="449"/>
    </location>
</feature>
<evidence type="ECO:0000256" key="5">
    <source>
        <dbReference type="ARBA" id="ARBA00023157"/>
    </source>
</evidence>
<evidence type="ECO:0000256" key="1">
    <source>
        <dbReference type="ARBA" id="ARBA00004604"/>
    </source>
</evidence>
<dbReference type="GO" id="GO:0034462">
    <property type="term" value="P:small-subunit processome assembly"/>
    <property type="evidence" value="ECO:0007669"/>
    <property type="project" value="TreeGrafter"/>
</dbReference>
<evidence type="ECO:0000259" key="9">
    <source>
        <dbReference type="PROSITE" id="PS50948"/>
    </source>
</evidence>
<dbReference type="SMART" id="SM00223">
    <property type="entry name" value="APPLE"/>
    <property type="match status" value="1"/>
</dbReference>